<reference evidence="2" key="1">
    <citation type="submission" date="2021-01" db="EMBL/GenBank/DDBJ databases">
        <authorList>
            <consortium name="Genoscope - CEA"/>
            <person name="William W."/>
        </authorList>
    </citation>
    <scope>NUCLEOTIDE SEQUENCE</scope>
</reference>
<name>A0A8S1QSJ8_9CILI</name>
<dbReference type="EMBL" id="CAJJDN010000114">
    <property type="protein sequence ID" value="CAD8117510.1"/>
    <property type="molecule type" value="Genomic_DNA"/>
</dbReference>
<sequence length="650" mass="76313">MKITNYQFCELEEHDSEFLNMVCIDESCNKRQLLCNNCIEDHQRCKKIPLKKFAKQFHDQINCMNLENQKCQYSDLIVNFENIEETLQKAQEKIIEIFNKTKLMIDNVKKEVNKNFNSQDRNQRQLQIILKFQEEPSQLNYKLLIDEIESFKPNNDMMSFTVKRNTSNQINQQNIENGKIYVQQLQGAINTLIDQFQSLNEVLRTNIQDNFQKTPIKMIEQEKNDKSMEKQLKSNVMSSNRQVQQQINPKENQIIQIEDDSIIIEGNKDGKKEIVQTVDQREYTMDQLKKMMDINSGKKEQLDQRKNNNNNNNNNNNVVEQQQRNEQPGKEAQEQEENETVLSVTLEKQFQFMSGGLEISKMIFINKQLIGGIGGSKFMLHDLSIPDSERTRVHTIQNEYEYTDMAYLELDEQNGSLYLATKRGYVYVYIKEGIKNITFKLGSNHPLDIKGMLLIQVNPIDRQLYSVGEEKIVKVWSLKTMREINRLELQDSPTAFYSNQKHVFIGGNKFIKIWEQTSGICQTLKNLEQKVTSILTNEQKLFVSMIDKIKIYNQTINGEYHLTQDVPFGNIRTIQIFKTWPMLIISYNEKQMPRTSLYHYIDQSPCEVLFESEVQCCIVREQNKVNFLAFGLEKGKCCIYKMEQTFQPSQ</sequence>
<evidence type="ECO:0000256" key="1">
    <source>
        <dbReference type="SAM" id="Coils"/>
    </source>
</evidence>
<keyword evidence="3" id="KW-1185">Reference proteome</keyword>
<organism evidence="2 3">
    <name type="scientific">Paramecium sonneborni</name>
    <dbReference type="NCBI Taxonomy" id="65129"/>
    <lineage>
        <taxon>Eukaryota</taxon>
        <taxon>Sar</taxon>
        <taxon>Alveolata</taxon>
        <taxon>Ciliophora</taxon>
        <taxon>Intramacronucleata</taxon>
        <taxon>Oligohymenophorea</taxon>
        <taxon>Peniculida</taxon>
        <taxon>Parameciidae</taxon>
        <taxon>Paramecium</taxon>
    </lineage>
</organism>
<protein>
    <submittedName>
        <fullName evidence="2">Uncharacterized protein</fullName>
    </submittedName>
</protein>
<evidence type="ECO:0000313" key="2">
    <source>
        <dbReference type="EMBL" id="CAD8117510.1"/>
    </source>
</evidence>
<evidence type="ECO:0000313" key="3">
    <source>
        <dbReference type="Proteomes" id="UP000692954"/>
    </source>
</evidence>
<accession>A0A8S1QSJ8</accession>
<dbReference type="AlphaFoldDB" id="A0A8S1QSJ8"/>
<keyword evidence="1" id="KW-0175">Coiled coil</keyword>
<gene>
    <name evidence="2" type="ORF">PSON_ATCC_30995.1.T1140045</name>
</gene>
<dbReference type="CDD" id="cd19756">
    <property type="entry name" value="Bbox2"/>
    <property type="match status" value="1"/>
</dbReference>
<proteinExistence type="predicted"/>
<feature type="coiled-coil region" evidence="1">
    <location>
        <begin position="73"/>
        <end position="100"/>
    </location>
</feature>
<comment type="caution">
    <text evidence="2">The sequence shown here is derived from an EMBL/GenBank/DDBJ whole genome shotgun (WGS) entry which is preliminary data.</text>
</comment>
<dbReference type="Proteomes" id="UP000692954">
    <property type="component" value="Unassembled WGS sequence"/>
</dbReference>
<dbReference type="OrthoDB" id="308574at2759"/>